<name>A0A223S1V4_9ACTN</name>
<dbReference type="Gene3D" id="3.40.50.12780">
    <property type="entry name" value="N-terminal domain of ligase-like"/>
    <property type="match status" value="1"/>
</dbReference>
<evidence type="ECO:0000256" key="1">
    <source>
        <dbReference type="ARBA" id="ARBA00006432"/>
    </source>
</evidence>
<evidence type="ECO:0000259" key="2">
    <source>
        <dbReference type="Pfam" id="PF00501"/>
    </source>
</evidence>
<sequence length="578" mass="61582">MTRHRTVVDAIRQHALDGSQRTVGSLEPELIDLPYPAYWSRVSRCAQELRSRGVRPNDRVAVSMSTSMDVLIATVAVWAAGGVLVPLPGASRLRPGSISCQRAATVLALSGARWCLTPESALASYSDVVREADMPAVVLPLPEFTMDGPPTSSVLVEPSLNDPALIQFSSGSTAQPRGIVLTHRNVVTQVDDLTARLGLDGHARGMGWLPLSHDMGLIGCFLSCLYGGSAWRAMAPRSFVVNPLRWIEELSAFGATHTAGPTFGYALVTRLAEQNPDLLASWDLSVLESASIGGEHIAPEICEQFERVFAQLGLRRHVLNPGYGLAENTLGVAAKVPLTPTTVRAFSRSALTAGRLSPVGDDTAEDHLALVGHGATFPRTTVRVVSTDGAVLSEGEVGEIQVGGQSATSTIIDAHRERPAQQDGFVPTGDLGSLLDGQLYVVGRLKEIFKFGGQTFAPTDLEAAIRAVDPPGVMEVVAVAVRPDGAATEEPIVFLGLSTPETAEAAAETARLALLREFQMPVREVFTAEPGALPRTTSGKYQRTQIAAAYLDGTLRELYGVRPTGRAEGREESQWTSA</sequence>
<dbReference type="Gene3D" id="3.30.300.30">
    <property type="match status" value="1"/>
</dbReference>
<evidence type="ECO:0000313" key="3">
    <source>
        <dbReference type="EMBL" id="ASU82009.1"/>
    </source>
</evidence>
<comment type="similarity">
    <text evidence="1">Belongs to the ATP-dependent AMP-binding enzyme family.</text>
</comment>
<dbReference type="AlphaFoldDB" id="A0A223S1V4"/>
<reference evidence="3 4" key="1">
    <citation type="submission" date="2017-08" db="EMBL/GenBank/DDBJ databases">
        <title>The complete genome sequence of Nocardiopsis gilva YIM 90087.</title>
        <authorList>
            <person name="Yin M."/>
            <person name="Tang S."/>
        </authorList>
    </citation>
    <scope>NUCLEOTIDE SEQUENCE [LARGE SCALE GENOMIC DNA]</scope>
    <source>
        <strain evidence="3 4">YIM 90087</strain>
    </source>
</reference>
<keyword evidence="4" id="KW-1185">Reference proteome</keyword>
<dbReference type="PANTHER" id="PTHR22754:SF32">
    <property type="entry name" value="DISCO-INTERACTING PROTEIN 2"/>
    <property type="match status" value="1"/>
</dbReference>
<dbReference type="Pfam" id="PF00501">
    <property type="entry name" value="AMP-binding"/>
    <property type="match status" value="1"/>
</dbReference>
<proteinExistence type="inferred from homology"/>
<dbReference type="OrthoDB" id="3671040at2"/>
<dbReference type="InterPro" id="IPR042099">
    <property type="entry name" value="ANL_N_sf"/>
</dbReference>
<protein>
    <recommendedName>
        <fullName evidence="2">AMP-dependent synthetase/ligase domain-containing protein</fullName>
    </recommendedName>
</protein>
<evidence type="ECO:0000313" key="4">
    <source>
        <dbReference type="Proteomes" id="UP000215005"/>
    </source>
</evidence>
<dbReference type="SUPFAM" id="SSF56801">
    <property type="entry name" value="Acetyl-CoA synthetase-like"/>
    <property type="match status" value="1"/>
</dbReference>
<dbReference type="GO" id="GO:0005886">
    <property type="term" value="C:plasma membrane"/>
    <property type="evidence" value="ECO:0007669"/>
    <property type="project" value="TreeGrafter"/>
</dbReference>
<organism evidence="3 4">
    <name type="scientific">Nocardiopsis gilva YIM 90087</name>
    <dbReference type="NCBI Taxonomy" id="1235441"/>
    <lineage>
        <taxon>Bacteria</taxon>
        <taxon>Bacillati</taxon>
        <taxon>Actinomycetota</taxon>
        <taxon>Actinomycetes</taxon>
        <taxon>Streptosporangiales</taxon>
        <taxon>Nocardiopsidaceae</taxon>
        <taxon>Nocardiopsis</taxon>
    </lineage>
</organism>
<dbReference type="InterPro" id="IPR000873">
    <property type="entry name" value="AMP-dep_synth/lig_dom"/>
</dbReference>
<gene>
    <name evidence="3" type="ORF">CDO52_03740</name>
</gene>
<dbReference type="Proteomes" id="UP000215005">
    <property type="component" value="Chromosome"/>
</dbReference>
<dbReference type="PANTHER" id="PTHR22754">
    <property type="entry name" value="DISCO-INTERACTING PROTEIN 2 DIP2 -RELATED"/>
    <property type="match status" value="1"/>
</dbReference>
<dbReference type="EMBL" id="CP022753">
    <property type="protein sequence ID" value="ASU82009.1"/>
    <property type="molecule type" value="Genomic_DNA"/>
</dbReference>
<accession>A0A223S1V4</accession>
<feature type="domain" description="AMP-dependent synthetase/ligase" evidence="2">
    <location>
        <begin position="35"/>
        <end position="408"/>
    </location>
</feature>
<dbReference type="KEGG" id="ngv:CDO52_03740"/>
<dbReference type="GO" id="GO:0070566">
    <property type="term" value="F:adenylyltransferase activity"/>
    <property type="evidence" value="ECO:0007669"/>
    <property type="project" value="TreeGrafter"/>
</dbReference>
<dbReference type="GO" id="GO:0006633">
    <property type="term" value="P:fatty acid biosynthetic process"/>
    <property type="evidence" value="ECO:0007669"/>
    <property type="project" value="TreeGrafter"/>
</dbReference>
<dbReference type="RefSeq" id="WP_017620626.1">
    <property type="nucleotide sequence ID" value="NZ_ANBG01000340.1"/>
</dbReference>
<dbReference type="InterPro" id="IPR045851">
    <property type="entry name" value="AMP-bd_C_sf"/>
</dbReference>